<dbReference type="Pfam" id="PF00462">
    <property type="entry name" value="Glutaredoxin"/>
    <property type="match status" value="1"/>
</dbReference>
<accession>A0A3S4BCW8</accession>
<keyword evidence="3" id="KW-1185">Reference proteome</keyword>
<dbReference type="CDD" id="cd02976">
    <property type="entry name" value="NrdH"/>
    <property type="match status" value="1"/>
</dbReference>
<feature type="domain" description="Glutaredoxin" evidence="1">
    <location>
        <begin position="18"/>
        <end position="77"/>
    </location>
</feature>
<evidence type="ECO:0000313" key="3">
    <source>
        <dbReference type="Proteomes" id="UP000289200"/>
    </source>
</evidence>
<dbReference type="InterPro" id="IPR036249">
    <property type="entry name" value="Thioredoxin-like_sf"/>
</dbReference>
<comment type="caution">
    <text evidence="2">The sequence shown here is derived from an EMBL/GenBank/DDBJ whole genome shotgun (WGS) entry which is preliminary data.</text>
</comment>
<sequence length="96" mass="10928">MYASTYSPFAYRPQVADVAVYGSRWCGITMMVRRHLDRAGIPYRFIDWDLHPDARNQLEWLAGGRIGSPTVTIGGQVLVQPSLRELDWALSRAGYR</sequence>
<dbReference type="OrthoDB" id="8991911at2"/>
<dbReference type="EMBL" id="UWOC01000111">
    <property type="protein sequence ID" value="VCU06686.1"/>
    <property type="molecule type" value="Genomic_DNA"/>
</dbReference>
<dbReference type="Proteomes" id="UP000289200">
    <property type="component" value="Unassembled WGS sequence"/>
</dbReference>
<name>A0A3S4BCW8_9BRAD</name>
<dbReference type="InterPro" id="IPR002109">
    <property type="entry name" value="Glutaredoxin"/>
</dbReference>
<evidence type="ECO:0000313" key="2">
    <source>
        <dbReference type="EMBL" id="VCU06686.1"/>
    </source>
</evidence>
<dbReference type="SUPFAM" id="SSF52833">
    <property type="entry name" value="Thioredoxin-like"/>
    <property type="match status" value="1"/>
</dbReference>
<proteinExistence type="predicted"/>
<organism evidence="2 3">
    <name type="scientific">Rhodoplanes serenus</name>
    <dbReference type="NCBI Taxonomy" id="200615"/>
    <lineage>
        <taxon>Bacteria</taxon>
        <taxon>Pseudomonadati</taxon>
        <taxon>Pseudomonadota</taxon>
        <taxon>Alphaproteobacteria</taxon>
        <taxon>Hyphomicrobiales</taxon>
        <taxon>Nitrobacteraceae</taxon>
        <taxon>Rhodoplanes</taxon>
    </lineage>
</organism>
<reference evidence="3" key="1">
    <citation type="submission" date="2018-10" db="EMBL/GenBank/DDBJ databases">
        <authorList>
            <person name="Peiro R."/>
            <person name="Begona"/>
            <person name="Cbmso G."/>
            <person name="Lopez M."/>
            <person name="Gonzalez S."/>
            <person name="Sacristan E."/>
            <person name="Castillo E."/>
        </authorList>
    </citation>
    <scope>NUCLEOTIDE SEQUENCE [LARGE SCALE GENOMIC DNA]</scope>
</reference>
<dbReference type="RefSeq" id="WP_129608298.1">
    <property type="nucleotide sequence ID" value="NZ_UWOC01000111.1"/>
</dbReference>
<gene>
    <name evidence="2" type="ORF">RHODGE_RHODGE_01333</name>
</gene>
<dbReference type="Gene3D" id="3.40.30.10">
    <property type="entry name" value="Glutaredoxin"/>
    <property type="match status" value="1"/>
</dbReference>
<evidence type="ECO:0000259" key="1">
    <source>
        <dbReference type="Pfam" id="PF00462"/>
    </source>
</evidence>
<protein>
    <recommendedName>
        <fullName evidence="1">Glutaredoxin domain-containing protein</fullName>
    </recommendedName>
</protein>
<dbReference type="AlphaFoldDB" id="A0A3S4BCW8"/>